<protein>
    <recommendedName>
        <fullName evidence="3">Nuclease SbcCD subunit C</fullName>
    </recommendedName>
</protein>
<comment type="similarity">
    <text evidence="1">Belongs to the SMC family. SbcC subfamily.</text>
</comment>
<reference evidence="6 7" key="1">
    <citation type="submission" date="2019-09" db="EMBL/GenBank/DDBJ databases">
        <title>Genome sequence of Clostridium sp. EA1.</title>
        <authorList>
            <person name="Poehlein A."/>
            <person name="Bengelsdorf F.R."/>
            <person name="Daniel R."/>
        </authorList>
    </citation>
    <scope>NUCLEOTIDE SEQUENCE [LARGE SCALE GENOMIC DNA]</scope>
    <source>
        <strain evidence="6 7">EA1</strain>
    </source>
</reference>
<dbReference type="Gene3D" id="3.40.50.300">
    <property type="entry name" value="P-loop containing nucleotide triphosphate hydrolases"/>
    <property type="match status" value="2"/>
</dbReference>
<sequence>MKPLDLVVSAFGPYAGRVEVPLREFGSGGLFLICGDTGAGKTTIFDAISFALFGDVSGSTRTVDTLRSNFASPETKTFVELTFSHAGKEYKILRNPRYLRPKKNGAGETAENADAVLTLPDGSVRTGSSHVTREVIRLLGIDHRQFKQLAMIAQGEFLDLLLAESSERAEIFRRVFSTDLFRRMEELLKQRELELRHGWEDGARGILQDAALIRPEEDGPLREALSSCLGDKDVNLIPRVLELLRAENRENSLKRKAAESDLAAAREKTSGLIAALAAARQTAQTFTALESAQKHRAELLEQREETERQAKLLRAAELAESRVTPARLSFLREKNAVHTLEEEIASLAKKVAEADGALTGLSAAAEATRAKEPERERLAGRIATLTAALPGYQKAKTLERQAADLERSREEQDKLLEHLEQKKKALASQRDRLRAELETLADAETERLAAKTEEEASRKTCEVLSGILDSVGKIRTLIDGYRSMRSGYLKEESGYREANAAYDLAEQAFLRQQAGILASALKDGIPCPVCGSLSHPRPAAADASAVSEDELRRLKAERDRLHGALESSGLRLKAAETRILSDRENLRKAVDDLLGGVTGDENVQALERRAREAGSQAEQTRRRALENLKAQEQRCGRKAECSAQLRRAEESLEAAGLELETRREAKNTLTASLEAKRAEAFSAQASLPFPTKEEARRSLKELSGRLDEMKQALQKSESAYRSCLSDRDGAAAVLSDNRRKLETARRQAEELEQEYRLRLTESGFHTEEEYLGCVLPAERMEALRQHQSDYRDDWIRTEDAVRRLTEETAGKTPADLTALERELAEEQENQLSRENTFHTFSARLQQNRGVEARIAEALKSRMELEEQYACVRGLSRTANGEQSGKQKLDFEQYVQAAYFTRVLEQANQRLSGMTNGRYVLLRRQNSSDLRSRSGLEIDVLDNYNGKTRDVRSLSGGESFKASLSLALGLSDVVQSFAGGVRIETMFIDEGFGSLDEESRQQAIATLAGLAEGNRLVGIISHVAELREQIDRQIVIQKGVNGSKIRIVK</sequence>
<feature type="coiled-coil region" evidence="4">
    <location>
        <begin position="289"/>
        <end position="357"/>
    </location>
</feature>
<keyword evidence="4" id="KW-0175">Coiled coil</keyword>
<evidence type="ECO:0000259" key="5">
    <source>
        <dbReference type="Pfam" id="PF13476"/>
    </source>
</evidence>
<dbReference type="Pfam" id="PF13558">
    <property type="entry name" value="SbcC_Walker_B"/>
    <property type="match status" value="1"/>
</dbReference>
<feature type="coiled-coil region" evidence="4">
    <location>
        <begin position="603"/>
        <end position="658"/>
    </location>
</feature>
<evidence type="ECO:0000313" key="6">
    <source>
        <dbReference type="EMBL" id="MVB09776.1"/>
    </source>
</evidence>
<proteinExistence type="inferred from homology"/>
<dbReference type="Pfam" id="PF13476">
    <property type="entry name" value="AAA_23"/>
    <property type="match status" value="1"/>
</dbReference>
<dbReference type="Proteomes" id="UP000469440">
    <property type="component" value="Unassembled WGS sequence"/>
</dbReference>
<gene>
    <name evidence="6" type="ORF">CAFE_04410</name>
</gene>
<dbReference type="GO" id="GO:0006302">
    <property type="term" value="P:double-strand break repair"/>
    <property type="evidence" value="ECO:0007669"/>
    <property type="project" value="InterPro"/>
</dbReference>
<dbReference type="PANTHER" id="PTHR32114:SF2">
    <property type="entry name" value="ABC TRANSPORTER ABCH.3"/>
    <property type="match status" value="1"/>
</dbReference>
<dbReference type="GO" id="GO:0016887">
    <property type="term" value="F:ATP hydrolysis activity"/>
    <property type="evidence" value="ECO:0007669"/>
    <property type="project" value="InterPro"/>
</dbReference>
<accession>A0A6N8HVG4</accession>
<dbReference type="PROSITE" id="PS00675">
    <property type="entry name" value="SIGMA54_INTERACT_1"/>
    <property type="match status" value="1"/>
</dbReference>
<comment type="subunit">
    <text evidence="2">Heterodimer of SbcC and SbcD.</text>
</comment>
<dbReference type="InterPro" id="IPR038729">
    <property type="entry name" value="Rad50/SbcC_AAA"/>
</dbReference>
<feature type="coiled-coil region" evidence="4">
    <location>
        <begin position="692"/>
        <end position="761"/>
    </location>
</feature>
<dbReference type="EMBL" id="VWXL01000014">
    <property type="protein sequence ID" value="MVB09776.1"/>
    <property type="molecule type" value="Genomic_DNA"/>
</dbReference>
<comment type="caution">
    <text evidence="6">The sequence shown here is derived from an EMBL/GenBank/DDBJ whole genome shotgun (WGS) entry which is preliminary data.</text>
</comment>
<feature type="coiled-coil region" evidence="4">
    <location>
        <begin position="816"/>
        <end position="867"/>
    </location>
</feature>
<dbReference type="RefSeq" id="WP_156989674.1">
    <property type="nucleotide sequence ID" value="NZ_VWXL01000014.1"/>
</dbReference>
<dbReference type="SUPFAM" id="SSF52540">
    <property type="entry name" value="P-loop containing nucleoside triphosphate hydrolases"/>
    <property type="match status" value="1"/>
</dbReference>
<dbReference type="PANTHER" id="PTHR32114">
    <property type="entry name" value="ABC TRANSPORTER ABCH.3"/>
    <property type="match status" value="1"/>
</dbReference>
<dbReference type="AlphaFoldDB" id="A0A6N8HVG4"/>
<evidence type="ECO:0000256" key="4">
    <source>
        <dbReference type="SAM" id="Coils"/>
    </source>
</evidence>
<dbReference type="OrthoDB" id="9795626at2"/>
<evidence type="ECO:0000256" key="1">
    <source>
        <dbReference type="ARBA" id="ARBA00006930"/>
    </source>
</evidence>
<evidence type="ECO:0000313" key="7">
    <source>
        <dbReference type="Proteomes" id="UP000469440"/>
    </source>
</evidence>
<dbReference type="InterPro" id="IPR025662">
    <property type="entry name" value="Sigma_54_int_dom_ATP-bd_1"/>
</dbReference>
<name>A0A6N8HVG4_9FIRM</name>
<keyword evidence="7" id="KW-1185">Reference proteome</keyword>
<feature type="coiled-coil region" evidence="4">
    <location>
        <begin position="395"/>
        <end position="454"/>
    </location>
</feature>
<dbReference type="InterPro" id="IPR027417">
    <property type="entry name" value="P-loop_NTPase"/>
</dbReference>
<organism evidence="6 7">
    <name type="scientific">Caproicibacter fermentans</name>
    <dbReference type="NCBI Taxonomy" id="2576756"/>
    <lineage>
        <taxon>Bacteria</taxon>
        <taxon>Bacillati</taxon>
        <taxon>Bacillota</taxon>
        <taxon>Clostridia</taxon>
        <taxon>Eubacteriales</taxon>
        <taxon>Acutalibacteraceae</taxon>
        <taxon>Caproicibacter</taxon>
    </lineage>
</organism>
<evidence type="ECO:0000256" key="2">
    <source>
        <dbReference type="ARBA" id="ARBA00011322"/>
    </source>
</evidence>
<feature type="domain" description="Rad50/SbcC-type AAA" evidence="5">
    <location>
        <begin position="7"/>
        <end position="261"/>
    </location>
</feature>
<evidence type="ECO:0000256" key="3">
    <source>
        <dbReference type="ARBA" id="ARBA00013368"/>
    </source>
</evidence>